<dbReference type="Proteomes" id="UP001219525">
    <property type="component" value="Unassembled WGS sequence"/>
</dbReference>
<dbReference type="InterPro" id="IPR054711">
    <property type="entry name" value="eIF3a_PCI_TPR-like"/>
</dbReference>
<dbReference type="InterPro" id="IPR000717">
    <property type="entry name" value="PCI_dom"/>
</dbReference>
<dbReference type="Pfam" id="PF22591">
    <property type="entry name" value="eIF3a_PCI_TPR-like"/>
    <property type="match status" value="1"/>
</dbReference>
<evidence type="ECO:0000259" key="8">
    <source>
        <dbReference type="PROSITE" id="PS50250"/>
    </source>
</evidence>
<comment type="caution">
    <text evidence="9">The sequence shown here is derived from an EMBL/GenBank/DDBJ whole genome shotgun (WGS) entry which is preliminary data.</text>
</comment>
<keyword evidence="6" id="KW-0175">Coiled coil</keyword>
<keyword evidence="3 6" id="KW-0396">Initiation factor</keyword>
<feature type="compositionally biased region" description="Basic and acidic residues" evidence="7">
    <location>
        <begin position="818"/>
        <end position="848"/>
    </location>
</feature>
<sequence>MAPFSKPETVLKQAEGLVSVGQTHAAIQSLTEMFLSKRFRSTPLASLEPIMFRFIELCVEMRKGRTAKEGLMQYKNIAQNTNVQSIEAVITRFVKLADDKVREAQEKAAVKVAVDIDDLEALETPESILLGAVSGDQSKDRTDRALVTPWLKFLWESYRTSLETLKNNARLEHIYQTIAQQAFKFCLKHQRKVEFRRLCETLRLHLSNVAKYSHQPHSINLSDPETLQHHLDTRFAQLNTSVELELWQEAFRSVEDVHNLLTMAKKAPRPAMMANYYEKLTKIFLMSGNALYHAAAWSRYNAVQPGAPNTKSQEETERLAGQVLVSALAVPVGAASAPEQARLTALLGLAKAPTRAGLLKDALTRDVLRHAPAPIKQLYDVLEVTFDPLTLCSAVSPILAELRVTPDYAAYVPLLQRAVLSRLLSQLAQVYASVRIAFVMELVAPLRECELTPEPTTDHEGGGKNAFDPEQIEGYIMGCARRGELSVRVDHADGSIAFVDDPFADAIGLGDEQRDRDTAALDAEATVQSPVAELVRTRLRRVATCLHNALEVLEPSAVPEDEASQQARFTELAAEVRKERKALQLRRALVARRRELLSELSVRKEKEEAIRRADVSRRENEDKLKRAKEDAKRRELERVQKIQEEMKLEDAKRYVNHLLQTGILKPGEQQNVATLDTEGLIGMQVAQLEKEKREMNERLRVIAKRVDHTERAYRKEERPLVSEDYARQQEMDRATFATVQEARREAAGQAHQEDLQNKARLARMLPEYEKRRTAILAKRGEEFARRKDAAAKKIAEEKAKRRTAILAEREEEQRIVEEKRRKEQELLEEERRLEAERVAEEERKRAEAEAVAAAAETAKREAEEKAAAQRKARDAERAEALEKARLQQQREDEAEARRLARSADKVAPVRKPLFPSAVSTGTRAPSSVASATGGDGVWRRSGATPVSSTPATPTRADTLSGTPPRAESPSPAAVPKYVPGALRGSTWQKKEKDKVAPAAAALAPVPAASPPVNSQKDEDGFQTVPEKRGVWKPKRGRA</sequence>
<dbReference type="GO" id="GO:0033290">
    <property type="term" value="C:eukaryotic 48S preinitiation complex"/>
    <property type="evidence" value="ECO:0007669"/>
    <property type="project" value="UniProtKB-UniRule"/>
</dbReference>
<dbReference type="HAMAP" id="MF_03000">
    <property type="entry name" value="eIF3a"/>
    <property type="match status" value="1"/>
</dbReference>
<feature type="coiled-coil region" evidence="6">
    <location>
        <begin position="610"/>
        <end position="645"/>
    </location>
</feature>
<dbReference type="Gene3D" id="4.10.860.10">
    <property type="entry name" value="UVR domain"/>
    <property type="match status" value="1"/>
</dbReference>
<dbReference type="GO" id="GO:0071540">
    <property type="term" value="C:eukaryotic translation initiation factor 3 complex, eIF3e"/>
    <property type="evidence" value="ECO:0007669"/>
    <property type="project" value="TreeGrafter"/>
</dbReference>
<evidence type="ECO:0000256" key="3">
    <source>
        <dbReference type="ARBA" id="ARBA00022540"/>
    </source>
</evidence>
<feature type="domain" description="PCI" evidence="8">
    <location>
        <begin position="316"/>
        <end position="503"/>
    </location>
</feature>
<dbReference type="GO" id="GO:0003743">
    <property type="term" value="F:translation initiation factor activity"/>
    <property type="evidence" value="ECO:0007669"/>
    <property type="project" value="UniProtKB-UniRule"/>
</dbReference>
<comment type="subunit">
    <text evidence="6">Component of the eukaryotic translation initiation factor 3 (eIF-3) complex.</text>
</comment>
<protein>
    <recommendedName>
        <fullName evidence="6">Eukaryotic translation initiation factor 3 subunit A</fullName>
        <shortName evidence="6">eIF3a</shortName>
    </recommendedName>
    <alternativeName>
        <fullName evidence="6">Eukaryotic translation initiation factor 3 110 kDa subunit homolog</fullName>
        <shortName evidence="6">eIF3 p110</shortName>
    </alternativeName>
    <alternativeName>
        <fullName evidence="6">Translation initiation factor eIF3, p110 subunit homolog</fullName>
    </alternativeName>
</protein>
<evidence type="ECO:0000313" key="10">
    <source>
        <dbReference type="Proteomes" id="UP001219525"/>
    </source>
</evidence>
<dbReference type="GO" id="GO:0002188">
    <property type="term" value="P:translation reinitiation"/>
    <property type="evidence" value="ECO:0007669"/>
    <property type="project" value="TreeGrafter"/>
</dbReference>
<feature type="region of interest" description="Disordered" evidence="7">
    <location>
        <begin position="818"/>
        <end position="1038"/>
    </location>
</feature>
<keyword evidence="2 6" id="KW-0963">Cytoplasm</keyword>
<evidence type="ECO:0000256" key="1">
    <source>
        <dbReference type="ARBA" id="ARBA00004496"/>
    </source>
</evidence>
<dbReference type="GO" id="GO:0003729">
    <property type="term" value="F:mRNA binding"/>
    <property type="evidence" value="ECO:0007669"/>
    <property type="project" value="TreeGrafter"/>
</dbReference>
<evidence type="ECO:0000256" key="6">
    <source>
        <dbReference type="HAMAP-Rule" id="MF_03000"/>
    </source>
</evidence>
<feature type="compositionally biased region" description="Low complexity" evidence="7">
    <location>
        <begin position="996"/>
        <end position="1012"/>
    </location>
</feature>
<dbReference type="Gene3D" id="1.25.40.860">
    <property type="match status" value="2"/>
</dbReference>
<keyword evidence="10" id="KW-1185">Reference proteome</keyword>
<proteinExistence type="inferred from homology"/>
<comment type="function">
    <text evidence="6">RNA-binding component of the eukaryotic translation initiation factor 3 (eIF-3) complex, which is involved in protein synthesis of a specialized repertoire of mRNAs and, together with other initiation factors, stimulates binding of mRNA and methionyl-tRNAi to the 40S ribosome. The eIF-3 complex specifically targets and initiates translation of a subset of mRNAs involved in cell proliferation.</text>
</comment>
<organism evidence="9 10">
    <name type="scientific">Mycena pura</name>
    <dbReference type="NCBI Taxonomy" id="153505"/>
    <lineage>
        <taxon>Eukaryota</taxon>
        <taxon>Fungi</taxon>
        <taxon>Dikarya</taxon>
        <taxon>Basidiomycota</taxon>
        <taxon>Agaricomycotina</taxon>
        <taxon>Agaricomycetes</taxon>
        <taxon>Agaricomycetidae</taxon>
        <taxon>Agaricales</taxon>
        <taxon>Marasmiineae</taxon>
        <taxon>Mycenaceae</taxon>
        <taxon>Mycena</taxon>
    </lineage>
</organism>
<accession>A0AAD6V100</accession>
<dbReference type="EMBL" id="JARJCW010000067">
    <property type="protein sequence ID" value="KAJ7199603.1"/>
    <property type="molecule type" value="Genomic_DNA"/>
</dbReference>
<dbReference type="AlphaFoldDB" id="A0AAD6V100"/>
<comment type="subcellular location">
    <subcellularLocation>
        <location evidence="1 6">Cytoplasm</location>
    </subcellularLocation>
</comment>
<gene>
    <name evidence="6" type="primary">TIF32</name>
    <name evidence="9" type="ORF">GGX14DRAFT_373022</name>
</gene>
<dbReference type="GO" id="GO:0071541">
    <property type="term" value="C:eukaryotic translation initiation factor 3 complex, eIF3m"/>
    <property type="evidence" value="ECO:0007669"/>
    <property type="project" value="TreeGrafter"/>
</dbReference>
<dbReference type="GO" id="GO:0001732">
    <property type="term" value="P:formation of cytoplasmic translation initiation complex"/>
    <property type="evidence" value="ECO:0007669"/>
    <property type="project" value="UniProtKB-UniRule"/>
</dbReference>
<evidence type="ECO:0000313" key="9">
    <source>
        <dbReference type="EMBL" id="KAJ7199603.1"/>
    </source>
</evidence>
<feature type="compositionally biased region" description="Low complexity" evidence="7">
    <location>
        <begin position="941"/>
        <end position="956"/>
    </location>
</feature>
<dbReference type="PANTHER" id="PTHR14005:SF0">
    <property type="entry name" value="EUKARYOTIC TRANSLATION INITIATION FACTOR 3 SUBUNIT A"/>
    <property type="match status" value="1"/>
</dbReference>
<comment type="similarity">
    <text evidence="6">Belongs to the eIF-3 subunit A family.</text>
</comment>
<evidence type="ECO:0000256" key="7">
    <source>
        <dbReference type="SAM" id="MobiDB-lite"/>
    </source>
</evidence>
<reference evidence="9" key="1">
    <citation type="submission" date="2023-03" db="EMBL/GenBank/DDBJ databases">
        <title>Massive genome expansion in bonnet fungi (Mycena s.s.) driven by repeated elements and novel gene families across ecological guilds.</title>
        <authorList>
            <consortium name="Lawrence Berkeley National Laboratory"/>
            <person name="Harder C.B."/>
            <person name="Miyauchi S."/>
            <person name="Viragh M."/>
            <person name="Kuo A."/>
            <person name="Thoen E."/>
            <person name="Andreopoulos B."/>
            <person name="Lu D."/>
            <person name="Skrede I."/>
            <person name="Drula E."/>
            <person name="Henrissat B."/>
            <person name="Morin E."/>
            <person name="Kohler A."/>
            <person name="Barry K."/>
            <person name="LaButti K."/>
            <person name="Morin E."/>
            <person name="Salamov A."/>
            <person name="Lipzen A."/>
            <person name="Mereny Z."/>
            <person name="Hegedus B."/>
            <person name="Baldrian P."/>
            <person name="Stursova M."/>
            <person name="Weitz H."/>
            <person name="Taylor A."/>
            <person name="Grigoriev I.V."/>
            <person name="Nagy L.G."/>
            <person name="Martin F."/>
            <person name="Kauserud H."/>
        </authorList>
    </citation>
    <scope>NUCLEOTIDE SEQUENCE</scope>
    <source>
        <strain evidence="9">9144</strain>
    </source>
</reference>
<dbReference type="PROSITE" id="PS50250">
    <property type="entry name" value="PCI"/>
    <property type="match status" value="1"/>
</dbReference>
<dbReference type="GO" id="GO:0043614">
    <property type="term" value="C:multi-eIF complex"/>
    <property type="evidence" value="ECO:0007669"/>
    <property type="project" value="TreeGrafter"/>
</dbReference>
<feature type="compositionally biased region" description="Basic and acidic residues" evidence="7">
    <location>
        <begin position="1015"/>
        <end position="1029"/>
    </location>
</feature>
<feature type="compositionally biased region" description="Basic and acidic residues" evidence="7">
    <location>
        <begin position="857"/>
        <end position="904"/>
    </location>
</feature>
<dbReference type="InterPro" id="IPR027512">
    <property type="entry name" value="EIF3A"/>
</dbReference>
<evidence type="ECO:0000256" key="5">
    <source>
        <dbReference type="ARBA" id="ARBA00022917"/>
    </source>
</evidence>
<dbReference type="GO" id="GO:0016282">
    <property type="term" value="C:eukaryotic 43S preinitiation complex"/>
    <property type="evidence" value="ECO:0007669"/>
    <property type="project" value="UniProtKB-UniRule"/>
</dbReference>
<feature type="compositionally biased region" description="Polar residues" evidence="7">
    <location>
        <begin position="917"/>
        <end position="930"/>
    </location>
</feature>
<keyword evidence="5 6" id="KW-0648">Protein biosynthesis</keyword>
<dbReference type="FunFam" id="4.10.860.10:FF:000001">
    <property type="entry name" value="Eukaryotic translation initiation factor 3 subunit A"/>
    <property type="match status" value="1"/>
</dbReference>
<evidence type="ECO:0000256" key="2">
    <source>
        <dbReference type="ARBA" id="ARBA00022490"/>
    </source>
</evidence>
<dbReference type="PANTHER" id="PTHR14005">
    <property type="entry name" value="EUKARYOTIC TRANSLATION INITIATION FACTOR 3, THETA SUBUNIT"/>
    <property type="match status" value="1"/>
</dbReference>
<keyword evidence="4 6" id="KW-0694">RNA-binding</keyword>
<name>A0AAD6V100_9AGAR</name>
<evidence type="ECO:0000256" key="4">
    <source>
        <dbReference type="ARBA" id="ARBA00022884"/>
    </source>
</evidence>